<keyword evidence="2" id="KW-0479">Metal-binding</keyword>
<dbReference type="KEGG" id="smag:AN936_20835"/>
<dbReference type="AlphaFoldDB" id="A0A0N9US17"/>
<dbReference type="OrthoDB" id="9805575at2"/>
<accession>A0A0N9US17</accession>
<dbReference type="Pfam" id="PF04828">
    <property type="entry name" value="GFA"/>
    <property type="match status" value="1"/>
</dbReference>
<dbReference type="EMBL" id="CP012700">
    <property type="protein sequence ID" value="ALH82716.1"/>
    <property type="molecule type" value="Genomic_DNA"/>
</dbReference>
<evidence type="ECO:0000256" key="3">
    <source>
        <dbReference type="ARBA" id="ARBA00022833"/>
    </source>
</evidence>
<proteinExistence type="inferred from homology"/>
<dbReference type="Gene3D" id="2.170.150.70">
    <property type="match status" value="1"/>
</dbReference>
<dbReference type="PATRIC" id="fig|33050.5.peg.4318"/>
<keyword evidence="3" id="KW-0862">Zinc</keyword>
<dbReference type="SUPFAM" id="SSF51316">
    <property type="entry name" value="Mss4-like"/>
    <property type="match status" value="1"/>
</dbReference>
<comment type="similarity">
    <text evidence="1">Belongs to the Gfa family.</text>
</comment>
<reference evidence="5 6" key="1">
    <citation type="journal article" date="2015" name="Genome Announc.">
        <title>Complete Genome Sequence of Polypropylene Glycol- and Polyethylene Glycol-Degrading Sphingopyxis macrogoltabida Strain EY-1.</title>
        <authorList>
            <person name="Ohtsubo Y."/>
            <person name="Nagata Y."/>
            <person name="Numata M."/>
            <person name="Tsuchikane K."/>
            <person name="Hosoyama A."/>
            <person name="Yamazoe A."/>
            <person name="Tsuda M."/>
            <person name="Fujita N."/>
            <person name="Kawai F."/>
        </authorList>
    </citation>
    <scope>NUCLEOTIDE SEQUENCE [LARGE SCALE GENOMIC DNA]</scope>
    <source>
        <strain evidence="5 6">EY-1</strain>
    </source>
</reference>
<dbReference type="InterPro" id="IPR052355">
    <property type="entry name" value="CENP-V-like"/>
</dbReference>
<sequence>MAYEGSCHCGAVSYTVEGDIPGEAMSCNCSHCRRKGFLLTFVPIDHFRLDSGADSLASYTFNKHNIDHQFCTTCGCQSFSVGTGPDGAKMAAVNLRCVPAADLDALNIQKVDGASF</sequence>
<dbReference type="Proteomes" id="UP000058074">
    <property type="component" value="Chromosome"/>
</dbReference>
<dbReference type="PANTHER" id="PTHR28620:SF1">
    <property type="entry name" value="CENP-V_GFA DOMAIN-CONTAINING PROTEIN"/>
    <property type="match status" value="1"/>
</dbReference>
<evidence type="ECO:0000256" key="1">
    <source>
        <dbReference type="ARBA" id="ARBA00005495"/>
    </source>
</evidence>
<dbReference type="GO" id="GO:0046872">
    <property type="term" value="F:metal ion binding"/>
    <property type="evidence" value="ECO:0007669"/>
    <property type="project" value="UniProtKB-KW"/>
</dbReference>
<dbReference type="GO" id="GO:0016846">
    <property type="term" value="F:carbon-sulfur lyase activity"/>
    <property type="evidence" value="ECO:0007669"/>
    <property type="project" value="InterPro"/>
</dbReference>
<protein>
    <submittedName>
        <fullName evidence="5">Aldehyde-activating protein</fullName>
    </submittedName>
</protein>
<organism evidence="5 6">
    <name type="scientific">Sphingopyxis macrogoltabida</name>
    <name type="common">Sphingomonas macrogoltabidus</name>
    <dbReference type="NCBI Taxonomy" id="33050"/>
    <lineage>
        <taxon>Bacteria</taxon>
        <taxon>Pseudomonadati</taxon>
        <taxon>Pseudomonadota</taxon>
        <taxon>Alphaproteobacteria</taxon>
        <taxon>Sphingomonadales</taxon>
        <taxon>Sphingomonadaceae</taxon>
        <taxon>Sphingopyxis</taxon>
    </lineage>
</organism>
<dbReference type="InterPro" id="IPR011057">
    <property type="entry name" value="Mss4-like_sf"/>
</dbReference>
<dbReference type="PROSITE" id="PS51891">
    <property type="entry name" value="CENP_V_GFA"/>
    <property type="match status" value="1"/>
</dbReference>
<dbReference type="PANTHER" id="PTHR28620">
    <property type="entry name" value="CENTROMERE PROTEIN V"/>
    <property type="match status" value="1"/>
</dbReference>
<evidence type="ECO:0000313" key="6">
    <source>
        <dbReference type="Proteomes" id="UP000058074"/>
    </source>
</evidence>
<feature type="domain" description="CENP-V/GFA" evidence="4">
    <location>
        <begin position="3"/>
        <end position="116"/>
    </location>
</feature>
<evidence type="ECO:0000256" key="2">
    <source>
        <dbReference type="ARBA" id="ARBA00022723"/>
    </source>
</evidence>
<gene>
    <name evidence="5" type="ORF">AN936_20835</name>
</gene>
<dbReference type="RefSeq" id="WP_054589715.1">
    <property type="nucleotide sequence ID" value="NZ_CP012700.1"/>
</dbReference>
<evidence type="ECO:0000259" key="4">
    <source>
        <dbReference type="PROSITE" id="PS51891"/>
    </source>
</evidence>
<name>A0A0N9US17_SPHMC</name>
<evidence type="ECO:0000313" key="5">
    <source>
        <dbReference type="EMBL" id="ALH82716.1"/>
    </source>
</evidence>
<dbReference type="InterPro" id="IPR006913">
    <property type="entry name" value="CENP-V/GFA"/>
</dbReference>